<dbReference type="PROSITE" id="PS00383">
    <property type="entry name" value="TYR_PHOSPHATASE_1"/>
    <property type="match status" value="1"/>
</dbReference>
<dbReference type="InterPro" id="IPR051029">
    <property type="entry name" value="mRNA_Capping_Enz/RNA_Phosphat"/>
</dbReference>
<dbReference type="Proteomes" id="UP001217089">
    <property type="component" value="Unassembled WGS sequence"/>
</dbReference>
<evidence type="ECO:0000313" key="2">
    <source>
        <dbReference type="EMBL" id="KAJ8321634.1"/>
    </source>
</evidence>
<organism evidence="2 3">
    <name type="scientific">Tegillarca granosa</name>
    <name type="common">Malaysian cockle</name>
    <name type="synonym">Anadara granosa</name>
    <dbReference type="NCBI Taxonomy" id="220873"/>
    <lineage>
        <taxon>Eukaryota</taxon>
        <taxon>Metazoa</taxon>
        <taxon>Spiralia</taxon>
        <taxon>Lophotrochozoa</taxon>
        <taxon>Mollusca</taxon>
        <taxon>Bivalvia</taxon>
        <taxon>Autobranchia</taxon>
        <taxon>Pteriomorphia</taxon>
        <taxon>Arcoida</taxon>
        <taxon>Arcoidea</taxon>
        <taxon>Arcidae</taxon>
        <taxon>Tegillarca</taxon>
    </lineage>
</organism>
<dbReference type="InterPro" id="IPR000340">
    <property type="entry name" value="Dual-sp_phosphatase_cat-dom"/>
</dbReference>
<proteinExistence type="predicted"/>
<dbReference type="SUPFAM" id="SSF52799">
    <property type="entry name" value="(Phosphotyrosine protein) phosphatases II"/>
    <property type="match status" value="1"/>
</dbReference>
<dbReference type="InterPro" id="IPR000387">
    <property type="entry name" value="Tyr_Pase_dom"/>
</dbReference>
<dbReference type="InterPro" id="IPR016130">
    <property type="entry name" value="Tyr_Pase_AS"/>
</dbReference>
<dbReference type="PANTHER" id="PTHR10367">
    <property type="entry name" value="MRNA-CAPPING ENZYME"/>
    <property type="match status" value="1"/>
</dbReference>
<keyword evidence="3" id="KW-1185">Reference proteome</keyword>
<dbReference type="PROSITE" id="PS50056">
    <property type="entry name" value="TYR_PHOSPHATASE_2"/>
    <property type="match status" value="1"/>
</dbReference>
<dbReference type="Pfam" id="PF00782">
    <property type="entry name" value="DSPc"/>
    <property type="match status" value="1"/>
</dbReference>
<dbReference type="PANTHER" id="PTHR10367:SF17">
    <property type="entry name" value="MRNA-CAPPING ENZYME"/>
    <property type="match status" value="1"/>
</dbReference>
<name>A0ABQ9FWK0_TEGGR</name>
<reference evidence="2 3" key="1">
    <citation type="submission" date="2022-12" db="EMBL/GenBank/DDBJ databases">
        <title>Chromosome-level genome of Tegillarca granosa.</title>
        <authorList>
            <person name="Kim J."/>
        </authorList>
    </citation>
    <scope>NUCLEOTIDE SEQUENCE [LARGE SCALE GENOMIC DNA]</scope>
    <source>
        <strain evidence="2">Teg-2019</strain>
        <tissue evidence="2">Adductor muscle</tissue>
    </source>
</reference>
<dbReference type="EMBL" id="JARBDR010000018">
    <property type="protein sequence ID" value="KAJ8321634.1"/>
    <property type="molecule type" value="Genomic_DNA"/>
</dbReference>
<gene>
    <name evidence="2" type="ORF">KUTeg_000105</name>
</gene>
<evidence type="ECO:0000313" key="3">
    <source>
        <dbReference type="Proteomes" id="UP001217089"/>
    </source>
</evidence>
<evidence type="ECO:0000259" key="1">
    <source>
        <dbReference type="PROSITE" id="PS50056"/>
    </source>
</evidence>
<feature type="domain" description="Tyrosine specific protein phosphatases" evidence="1">
    <location>
        <begin position="85"/>
        <end position="133"/>
    </location>
</feature>
<protein>
    <recommendedName>
        <fullName evidence="1">Tyrosine specific protein phosphatases domain-containing protein</fullName>
    </recommendedName>
</protein>
<sequence length="133" mass="15503">MLSKFLPFKTPLDHKYDDMIPEYSQFNIGMLFSSLKTMKIKMGLLIDLTNTKRFYDSREVEKNDCRYVKLQCRGHGETPEPEQTQAFIELCARFISQKPLEVVGVHCTHGFNRTGFLIAAYLVEKMSWRSVDI</sequence>
<comment type="caution">
    <text evidence="2">The sequence shown here is derived from an EMBL/GenBank/DDBJ whole genome shotgun (WGS) entry which is preliminary data.</text>
</comment>
<dbReference type="Gene3D" id="3.90.190.10">
    <property type="entry name" value="Protein tyrosine phosphatase superfamily"/>
    <property type="match status" value="1"/>
</dbReference>
<accession>A0ABQ9FWK0</accession>
<dbReference type="InterPro" id="IPR029021">
    <property type="entry name" value="Prot-tyrosine_phosphatase-like"/>
</dbReference>